<name>A0A927YPH5_9FIRM</name>
<dbReference type="EMBL" id="SVER01000003">
    <property type="protein sequence ID" value="MBE5918513.1"/>
    <property type="molecule type" value="Genomic_DNA"/>
</dbReference>
<dbReference type="Proteomes" id="UP000766246">
    <property type="component" value="Unassembled WGS sequence"/>
</dbReference>
<accession>A0A927YPH5</accession>
<gene>
    <name evidence="1" type="ORF">E7272_01595</name>
</gene>
<sequence length="261" mass="30290">MVDNNQYKKVYTYALGFLEKNKPEGINLAPYYEADSKCTTLEGVFKRFVISAQNYQSMPNVIGITRNADRKKRIEEILRNYDIGYVSTLNADDLYNRFRDEFNITSKDCKQNSWYKWSHAIVDSAVFLSEFSTYEDFDNFVNLFDYNVHTRMALPLLIAEKISGIGFALACDMLKELGYVSYPKPDVHLMDVFAELGLCKRDPLDTFEAVVKMAEVCGETPYKVDKVFWLICSGRYYKDDMENNKVRPLKKEFIEEAKGLL</sequence>
<dbReference type="AlphaFoldDB" id="A0A927YPH5"/>
<comment type="caution">
    <text evidence="1">The sequence shown here is derived from an EMBL/GenBank/DDBJ whole genome shotgun (WGS) entry which is preliminary data.</text>
</comment>
<evidence type="ECO:0000313" key="1">
    <source>
        <dbReference type="EMBL" id="MBE5918513.1"/>
    </source>
</evidence>
<proteinExistence type="predicted"/>
<evidence type="ECO:0000313" key="2">
    <source>
        <dbReference type="Proteomes" id="UP000766246"/>
    </source>
</evidence>
<protein>
    <submittedName>
        <fullName evidence="1">Uncharacterized protein</fullName>
    </submittedName>
</protein>
<organism evidence="1 2">
    <name type="scientific">Pseudobutyrivibrio ruminis</name>
    <dbReference type="NCBI Taxonomy" id="46206"/>
    <lineage>
        <taxon>Bacteria</taxon>
        <taxon>Bacillati</taxon>
        <taxon>Bacillota</taxon>
        <taxon>Clostridia</taxon>
        <taxon>Lachnospirales</taxon>
        <taxon>Lachnospiraceae</taxon>
        <taxon>Pseudobutyrivibrio</taxon>
    </lineage>
</organism>
<reference evidence="1" key="1">
    <citation type="submission" date="2019-04" db="EMBL/GenBank/DDBJ databases">
        <title>Evolution of Biomass-Degrading Anaerobic Consortia Revealed by Metagenomics.</title>
        <authorList>
            <person name="Peng X."/>
        </authorList>
    </citation>
    <scope>NUCLEOTIDE SEQUENCE</scope>
    <source>
        <strain evidence="1">SIG311</strain>
    </source>
</reference>